<protein>
    <recommendedName>
        <fullName evidence="5">Small-conductance mechanosensitive channel</fullName>
    </recommendedName>
</protein>
<sequence>METSLLTDILVDAEQQVEHLVPAKYKSWADFLLSSEMITTYLFLITCLICYFILRRKYHSKKTHVEHNEQDEILEEIDKDRVKFIFLRNGLIIFVFIGLFLIWKEEIKTTFFSISFAIMAIVVAFKEMLLSITSSFIVKSFNIGDVIEFKGKVGTVIDRTMLTTRVMTKKDGLNTGQEFVIPNGNFLTNELTVLTKLGNYTTHFINVYVDHRSELLTASQLLKEIAEEITIMDRCRGDKLNN</sequence>
<comment type="similarity">
    <text evidence="5">Belongs to the MscS (TC 1.A.23) family.</text>
</comment>
<dbReference type="Gene3D" id="2.30.30.60">
    <property type="match status" value="1"/>
</dbReference>
<dbReference type="InterPro" id="IPR006685">
    <property type="entry name" value="MscS_channel_2nd"/>
</dbReference>
<keyword evidence="3 5" id="KW-1133">Transmembrane helix</keyword>
<evidence type="ECO:0000313" key="7">
    <source>
        <dbReference type="EMBL" id="MFD0966387.1"/>
    </source>
</evidence>
<keyword evidence="5" id="KW-0407">Ion channel</keyword>
<reference evidence="8" key="1">
    <citation type="journal article" date="2019" name="Int. J. Syst. Evol. Microbiol.">
        <title>The Global Catalogue of Microorganisms (GCM) 10K type strain sequencing project: providing services to taxonomists for standard genome sequencing and annotation.</title>
        <authorList>
            <consortium name="The Broad Institute Genomics Platform"/>
            <consortium name="The Broad Institute Genome Sequencing Center for Infectious Disease"/>
            <person name="Wu L."/>
            <person name="Ma J."/>
        </authorList>
    </citation>
    <scope>NUCLEOTIDE SEQUENCE [LARGE SCALE GENOMIC DNA]</scope>
    <source>
        <strain evidence="8">CCUG 61707</strain>
    </source>
</reference>
<accession>A0ABW3I9P3</accession>
<comment type="subunit">
    <text evidence="5">Homoheptamer.</text>
</comment>
<gene>
    <name evidence="7" type="ORF">ACFQ02_05945</name>
</gene>
<evidence type="ECO:0000256" key="5">
    <source>
        <dbReference type="RuleBase" id="RU369025"/>
    </source>
</evidence>
<comment type="subcellular location">
    <subcellularLocation>
        <location evidence="5">Cell inner membrane</location>
        <topology evidence="5">Multi-pass membrane protein</topology>
    </subcellularLocation>
    <subcellularLocation>
        <location evidence="1">Membrane</location>
    </subcellularLocation>
</comment>
<feature type="domain" description="Mechanosensitive ion channel MscS" evidence="6">
    <location>
        <begin position="137"/>
        <end position="191"/>
    </location>
</feature>
<dbReference type="Pfam" id="PF00924">
    <property type="entry name" value="MS_channel_2nd"/>
    <property type="match status" value="1"/>
</dbReference>
<comment type="caution">
    <text evidence="7">The sequence shown here is derived from an EMBL/GenBank/DDBJ whole genome shotgun (WGS) entry which is preliminary data.</text>
</comment>
<feature type="transmembrane region" description="Helical" evidence="5">
    <location>
        <begin position="85"/>
        <end position="103"/>
    </location>
</feature>
<evidence type="ECO:0000259" key="6">
    <source>
        <dbReference type="Pfam" id="PF00924"/>
    </source>
</evidence>
<keyword evidence="5" id="KW-0813">Transport</keyword>
<evidence type="ECO:0000256" key="3">
    <source>
        <dbReference type="ARBA" id="ARBA00022989"/>
    </source>
</evidence>
<name>A0ABW3I9P3_9PAST</name>
<evidence type="ECO:0000256" key="4">
    <source>
        <dbReference type="ARBA" id="ARBA00023136"/>
    </source>
</evidence>
<dbReference type="PANTHER" id="PTHR30221:SF1">
    <property type="entry name" value="SMALL-CONDUCTANCE MECHANOSENSITIVE CHANNEL"/>
    <property type="match status" value="1"/>
</dbReference>
<evidence type="ECO:0000313" key="8">
    <source>
        <dbReference type="Proteomes" id="UP001596996"/>
    </source>
</evidence>
<dbReference type="SUPFAM" id="SSF50182">
    <property type="entry name" value="Sm-like ribonucleoproteins"/>
    <property type="match status" value="1"/>
</dbReference>
<feature type="transmembrane region" description="Helical" evidence="5">
    <location>
        <begin position="31"/>
        <end position="54"/>
    </location>
</feature>
<keyword evidence="5" id="KW-0406">Ion transport</keyword>
<keyword evidence="5" id="KW-1003">Cell membrane</keyword>
<keyword evidence="5" id="KW-0997">Cell inner membrane</keyword>
<evidence type="ECO:0000256" key="2">
    <source>
        <dbReference type="ARBA" id="ARBA00022692"/>
    </source>
</evidence>
<keyword evidence="4 5" id="KW-0472">Membrane</keyword>
<dbReference type="Proteomes" id="UP001596996">
    <property type="component" value="Unassembled WGS sequence"/>
</dbReference>
<comment type="caution">
    <text evidence="5">Lacks conserved residue(s) required for the propagation of feature annotation.</text>
</comment>
<evidence type="ECO:0000256" key="1">
    <source>
        <dbReference type="ARBA" id="ARBA00004370"/>
    </source>
</evidence>
<keyword evidence="2 5" id="KW-0812">Transmembrane</keyword>
<keyword evidence="8" id="KW-1185">Reference proteome</keyword>
<dbReference type="RefSeq" id="WP_380820548.1">
    <property type="nucleotide sequence ID" value="NZ_JBHTJN010000011.1"/>
</dbReference>
<proteinExistence type="inferred from homology"/>
<dbReference type="EMBL" id="JBHTJN010000011">
    <property type="protein sequence ID" value="MFD0966387.1"/>
    <property type="molecule type" value="Genomic_DNA"/>
</dbReference>
<organism evidence="7 8">
    <name type="scientific">Seminibacterium arietis</name>
    <dbReference type="NCBI Taxonomy" id="1173502"/>
    <lineage>
        <taxon>Bacteria</taxon>
        <taxon>Pseudomonadati</taxon>
        <taxon>Pseudomonadota</taxon>
        <taxon>Gammaproteobacteria</taxon>
        <taxon>Pasteurellales</taxon>
        <taxon>Pasteurellaceae</taxon>
        <taxon>Seminibacterium</taxon>
    </lineage>
</organism>
<dbReference type="InterPro" id="IPR045275">
    <property type="entry name" value="MscS_archaea/bacteria_type"/>
</dbReference>
<comment type="function">
    <text evidence="5">Mechanosensitive channel that participates in the regulation of osmotic pressure changes within the cell, opening in response to stretch forces in the membrane lipid bilayer, without the need for other proteins. Contributes to normal resistance to hypoosmotic shock. Forms an ion channel of 1.0 nanosiemens conductance with a slight preference for anions.</text>
</comment>
<dbReference type="InterPro" id="IPR023408">
    <property type="entry name" value="MscS_beta-dom_sf"/>
</dbReference>
<feature type="transmembrane region" description="Helical" evidence="5">
    <location>
        <begin position="109"/>
        <end position="129"/>
    </location>
</feature>
<dbReference type="InterPro" id="IPR010920">
    <property type="entry name" value="LSM_dom_sf"/>
</dbReference>
<dbReference type="PANTHER" id="PTHR30221">
    <property type="entry name" value="SMALL-CONDUCTANCE MECHANOSENSITIVE CHANNEL"/>
    <property type="match status" value="1"/>
</dbReference>